<organism evidence="2 3">
    <name type="scientific">Hamadaea flava</name>
    <dbReference type="NCBI Taxonomy" id="1742688"/>
    <lineage>
        <taxon>Bacteria</taxon>
        <taxon>Bacillati</taxon>
        <taxon>Actinomycetota</taxon>
        <taxon>Actinomycetes</taxon>
        <taxon>Micromonosporales</taxon>
        <taxon>Micromonosporaceae</taxon>
        <taxon>Hamadaea</taxon>
    </lineage>
</organism>
<dbReference type="EMBL" id="JBHSAY010000003">
    <property type="protein sequence ID" value="MFC4129397.1"/>
    <property type="molecule type" value="Genomic_DNA"/>
</dbReference>
<sequence length="256" mass="27041">MKRFRLLLGSGAGLLAVLVATAPAPASPTAAPRTPDQRRAAGEAVTLRYAFDAGLADPIWDADRTLRLHPVGVMGGVLTTKARAGTVAAGFPPGCSGDEAECPRVILESDPVPWLNPAQADVSWGAQVLLDPRNTSDGENVVQKGFSTQGTQYKLQVDHFGGLPSCVVAGLVVGVNRIYVAQWRRTVADGAWHRLDCVRRTTGLALFVDGELRASTAIPAQLSVVNSDPLRLGGKGIGPWNDQFHGLLDDVYVTVG</sequence>
<evidence type="ECO:0000313" key="3">
    <source>
        <dbReference type="Proteomes" id="UP001595816"/>
    </source>
</evidence>
<dbReference type="RefSeq" id="WP_253759307.1">
    <property type="nucleotide sequence ID" value="NZ_JAMZDZ010000001.1"/>
</dbReference>
<comment type="caution">
    <text evidence="2">The sequence shown here is derived from an EMBL/GenBank/DDBJ whole genome shotgun (WGS) entry which is preliminary data.</text>
</comment>
<dbReference type="SUPFAM" id="SSF49899">
    <property type="entry name" value="Concanavalin A-like lectins/glucanases"/>
    <property type="match status" value="1"/>
</dbReference>
<name>A0ABV8LER7_9ACTN</name>
<dbReference type="InterPro" id="IPR013320">
    <property type="entry name" value="ConA-like_dom_sf"/>
</dbReference>
<keyword evidence="1" id="KW-0732">Signal</keyword>
<proteinExistence type="predicted"/>
<evidence type="ECO:0000256" key="1">
    <source>
        <dbReference type="SAM" id="SignalP"/>
    </source>
</evidence>
<keyword evidence="3" id="KW-1185">Reference proteome</keyword>
<evidence type="ECO:0000313" key="2">
    <source>
        <dbReference type="EMBL" id="MFC4129397.1"/>
    </source>
</evidence>
<feature type="chain" id="PRO_5045377265" evidence="1">
    <location>
        <begin position="27"/>
        <end position="256"/>
    </location>
</feature>
<feature type="signal peptide" evidence="1">
    <location>
        <begin position="1"/>
        <end position="26"/>
    </location>
</feature>
<dbReference type="Proteomes" id="UP001595816">
    <property type="component" value="Unassembled WGS sequence"/>
</dbReference>
<dbReference type="Pfam" id="PF13385">
    <property type="entry name" value="Laminin_G_3"/>
    <property type="match status" value="1"/>
</dbReference>
<dbReference type="Gene3D" id="2.60.120.200">
    <property type="match status" value="1"/>
</dbReference>
<gene>
    <name evidence="2" type="ORF">ACFOZ4_02085</name>
</gene>
<reference evidence="3" key="1">
    <citation type="journal article" date="2019" name="Int. J. Syst. Evol. Microbiol.">
        <title>The Global Catalogue of Microorganisms (GCM) 10K type strain sequencing project: providing services to taxonomists for standard genome sequencing and annotation.</title>
        <authorList>
            <consortium name="The Broad Institute Genomics Platform"/>
            <consortium name="The Broad Institute Genome Sequencing Center for Infectious Disease"/>
            <person name="Wu L."/>
            <person name="Ma J."/>
        </authorList>
    </citation>
    <scope>NUCLEOTIDE SEQUENCE [LARGE SCALE GENOMIC DNA]</scope>
    <source>
        <strain evidence="3">CGMCC 4.7289</strain>
    </source>
</reference>
<accession>A0ABV8LER7</accession>
<protein>
    <submittedName>
        <fullName evidence="2">LamG-like jellyroll fold domain-containing protein</fullName>
    </submittedName>
</protein>